<evidence type="ECO:0000313" key="3">
    <source>
        <dbReference type="EMBL" id="TDY50082.1"/>
    </source>
</evidence>
<evidence type="ECO:0000313" key="4">
    <source>
        <dbReference type="Proteomes" id="UP000294581"/>
    </source>
</evidence>
<organism evidence="3 4">
    <name type="scientific">Alicyclobacillus sacchari</name>
    <dbReference type="NCBI Taxonomy" id="392010"/>
    <lineage>
        <taxon>Bacteria</taxon>
        <taxon>Bacillati</taxon>
        <taxon>Bacillota</taxon>
        <taxon>Bacilli</taxon>
        <taxon>Bacillales</taxon>
        <taxon>Alicyclobacillaceae</taxon>
        <taxon>Alicyclobacillus</taxon>
    </lineage>
</organism>
<accession>A0A4R8LSL8</accession>
<keyword evidence="3" id="KW-0282">Flagellum</keyword>
<gene>
    <name evidence="3" type="ORF">C7445_103127</name>
</gene>
<comment type="similarity">
    <text evidence="1">Belongs to the flagella basal body rod proteins family.</text>
</comment>
<dbReference type="PROSITE" id="PS00588">
    <property type="entry name" value="FLAGELLA_BB_ROD"/>
    <property type="match status" value="1"/>
</dbReference>
<dbReference type="GO" id="GO:0071978">
    <property type="term" value="P:bacterial-type flagellum-dependent swarming motility"/>
    <property type="evidence" value="ECO:0007669"/>
    <property type="project" value="TreeGrafter"/>
</dbReference>
<protein>
    <submittedName>
        <fullName evidence="3">Flagellar basal body rod FlgEFG protein</fullName>
    </submittedName>
</protein>
<feature type="domain" description="Flagellar basal-body/hook protein C-terminal" evidence="2">
    <location>
        <begin position="353"/>
        <end position="395"/>
    </location>
</feature>
<keyword evidence="3" id="KW-0969">Cilium</keyword>
<comment type="caution">
    <text evidence="3">The sequence shown here is derived from an EMBL/GenBank/DDBJ whole genome shotgun (WGS) entry which is preliminary data.</text>
</comment>
<dbReference type="Proteomes" id="UP000294581">
    <property type="component" value="Unassembled WGS sequence"/>
</dbReference>
<dbReference type="SUPFAM" id="SSF117143">
    <property type="entry name" value="Flagellar hook protein flgE"/>
    <property type="match status" value="1"/>
</dbReference>
<dbReference type="InterPro" id="IPR019776">
    <property type="entry name" value="Flagellar_basal_body_rod_CS"/>
</dbReference>
<sequence>MIPGLTTAAAGMDVNERLEQLLSNNLANQETPGFKESLGELMEDPVQNMEHVSYGSGASGTYIGQMGTGVVFQEGVPVFSEGAVQMTGRPLDLAIIDSVPAGPMAYVQGATGAQPASGSVRVGANNRLSINSQALAVYDANGQSAAGLYAVRNPKYQGNELVGSDGSPDYDAAGNPSYVIEDAQGRIVYTPGTETTDPYSLRVGTTNDMGYHSFFPVNYTDANGTKGIAVTRDGAMQLDANNNLVDAAGHTIMPIGPNGQLIVGGRIEVNPAYTGTQLFGANGQALYDANGQPSYRVYDANNQLVQGGRLGLVNADVTQVSPLGEGELMVGSSYIPGNVLPMLQTGTGRLETEALEQSNVDPTSTMTQMLNAVNVYQANQRVVQTVDSLLNTAVNDIGKVNGA</sequence>
<dbReference type="RefSeq" id="WP_134158810.1">
    <property type="nucleotide sequence ID" value="NZ_SORF01000003.1"/>
</dbReference>
<dbReference type="InterPro" id="IPR010930">
    <property type="entry name" value="Flg_bb/hook_C_dom"/>
</dbReference>
<evidence type="ECO:0000259" key="2">
    <source>
        <dbReference type="Pfam" id="PF06429"/>
    </source>
</evidence>
<dbReference type="Pfam" id="PF06429">
    <property type="entry name" value="Flg_bbr_C"/>
    <property type="match status" value="1"/>
</dbReference>
<keyword evidence="3" id="KW-0966">Cell projection</keyword>
<dbReference type="GO" id="GO:0009288">
    <property type="term" value="C:bacterial-type flagellum"/>
    <property type="evidence" value="ECO:0007669"/>
    <property type="project" value="TreeGrafter"/>
</dbReference>
<dbReference type="EMBL" id="SORF01000003">
    <property type="protein sequence ID" value="TDY50082.1"/>
    <property type="molecule type" value="Genomic_DNA"/>
</dbReference>
<keyword evidence="4" id="KW-1185">Reference proteome</keyword>
<dbReference type="AlphaFoldDB" id="A0A4R8LSL8"/>
<reference evidence="3 4" key="1">
    <citation type="submission" date="2019-03" db="EMBL/GenBank/DDBJ databases">
        <title>Genomic Encyclopedia of Type Strains, Phase IV (KMG-IV): sequencing the most valuable type-strain genomes for metagenomic binning, comparative biology and taxonomic classification.</title>
        <authorList>
            <person name="Goeker M."/>
        </authorList>
    </citation>
    <scope>NUCLEOTIDE SEQUENCE [LARGE SCALE GENOMIC DNA]</scope>
    <source>
        <strain evidence="3 4">DSM 17974</strain>
    </source>
</reference>
<dbReference type="PANTHER" id="PTHR30435">
    <property type="entry name" value="FLAGELLAR PROTEIN"/>
    <property type="match status" value="1"/>
</dbReference>
<proteinExistence type="inferred from homology"/>
<dbReference type="OrthoDB" id="9800375at2"/>
<name>A0A4R8LSL8_9BACL</name>
<dbReference type="PANTHER" id="PTHR30435:SF19">
    <property type="entry name" value="FLAGELLAR BASAL-BODY ROD PROTEIN FLGG"/>
    <property type="match status" value="1"/>
</dbReference>
<dbReference type="InterPro" id="IPR037925">
    <property type="entry name" value="FlgE/F/G-like"/>
</dbReference>
<evidence type="ECO:0000256" key="1">
    <source>
        <dbReference type="ARBA" id="ARBA00009677"/>
    </source>
</evidence>